<evidence type="ECO:0000313" key="9">
    <source>
        <dbReference type="Proteomes" id="UP000076874"/>
    </source>
</evidence>
<sequence length="625" mass="67447">MAVDGNDSGADSDDDDYGWDLSLEEDVHQLLNTAAIPAAAAATSSSSITTTTSTTAAAHNTTPLRPVPVSDAVLSDPLRHETIVSPSQCAAAAVDTGVDPGDPFAALGWPGDVLDEAALAIDVDYPDLSQAQMQLASEPPNESTAPPADEAAASPLARFRTFPRKPLSVSDLTSGAWCELQYEYTLTRLPGGRRTRTPAMRAGTKVHARLEEEVHTTVRVDVASKEDLLGLKLWNMIQGLRTLRETGLTRELEIWGVVDARAEGARSSSSSSGHSGGEGGSDGMDEMGPQVVSGVIDALSYHNPDPAFEQQQQQQQKQQKQQKQKQKQCRGQASNGTASPPPPQSQSAQITDFFPSQNTPSSSPAPTESQPPPARKVYITDIKTRGVPRLPTGGAALRPTKIQLFLYHCFLSDLAAGRLDFFLVFRRYGLDADASFSDAFLAQIGGMHDEVFSDNDEDQVRYGTLRALLGLLQAEVALTFPYGADSIGSLVAVEYRLRPPPRVRRGNGDDGKIGNGEEDEEADEDEDEGEDGNDGGDDDTGEHDRCIGTIVLPVDAAALDGYLQRYLEWWRGMRPAVGVTIEEAGFKCGHCEFAAACDWRRELDEERVRRVRAKMAGQKRSPQGI</sequence>
<keyword evidence="4" id="KW-0004">4Fe-4S</keyword>
<dbReference type="GO" id="GO:0051539">
    <property type="term" value="F:4 iron, 4 sulfur cluster binding"/>
    <property type="evidence" value="ECO:0007669"/>
    <property type="project" value="UniProtKB-KW"/>
</dbReference>
<keyword evidence="4" id="KW-0411">Iron-sulfur</keyword>
<dbReference type="Pfam" id="PF09810">
    <property type="entry name" value="Exo5"/>
    <property type="match status" value="1"/>
</dbReference>
<feature type="region of interest" description="Disordered" evidence="7">
    <location>
        <begin position="307"/>
        <end position="374"/>
    </location>
</feature>
<evidence type="ECO:0000256" key="4">
    <source>
        <dbReference type="ARBA" id="ARBA00022485"/>
    </source>
</evidence>
<keyword evidence="4" id="KW-0479">Metal-binding</keyword>
<accession>A0A162MT62</accession>
<dbReference type="EMBL" id="AZHD01000002">
    <property type="protein sequence ID" value="OAA66520.1"/>
    <property type="molecule type" value="Genomic_DNA"/>
</dbReference>
<dbReference type="Proteomes" id="UP000076874">
    <property type="component" value="Unassembled WGS sequence"/>
</dbReference>
<dbReference type="PANTHER" id="PTHR14464">
    <property type="entry name" value="EXONUCLEASE V"/>
    <property type="match status" value="1"/>
</dbReference>
<protein>
    <submittedName>
        <fullName evidence="8">Defects-in-morphology protein 1-like, mitochondrial</fullName>
    </submittedName>
</protein>
<feature type="compositionally biased region" description="Low complexity" evidence="7">
    <location>
        <begin position="42"/>
        <end position="63"/>
    </location>
</feature>
<evidence type="ECO:0000256" key="5">
    <source>
        <dbReference type="ARBA" id="ARBA00022722"/>
    </source>
</evidence>
<evidence type="ECO:0000256" key="1">
    <source>
        <dbReference type="ARBA" id="ARBA00001966"/>
    </source>
</evidence>
<dbReference type="AlphaFoldDB" id="A0A162MT62"/>
<reference evidence="8 9" key="1">
    <citation type="journal article" date="2016" name="Genome Biol. Evol.">
        <title>Divergent and convergent evolution of fungal pathogenicity.</title>
        <authorList>
            <person name="Shang Y."/>
            <person name="Xiao G."/>
            <person name="Zheng P."/>
            <person name="Cen K."/>
            <person name="Zhan S."/>
            <person name="Wang C."/>
        </authorList>
    </citation>
    <scope>NUCLEOTIDE SEQUENCE [LARGE SCALE GENOMIC DNA]</scope>
    <source>
        <strain evidence="8 9">RCEF 264</strain>
    </source>
</reference>
<dbReference type="GO" id="GO:0045145">
    <property type="term" value="F:single-stranded DNA 5'-3' DNA exonuclease activity"/>
    <property type="evidence" value="ECO:0007669"/>
    <property type="project" value="InterPro"/>
</dbReference>
<name>A0A162MT62_9HYPO</name>
<keyword evidence="6" id="KW-0269">Exonuclease</keyword>
<keyword evidence="5" id="KW-0540">Nuclease</keyword>
<keyword evidence="6" id="KW-0378">Hydrolase</keyword>
<dbReference type="OrthoDB" id="354769at2759"/>
<dbReference type="GO" id="GO:0036297">
    <property type="term" value="P:interstrand cross-link repair"/>
    <property type="evidence" value="ECO:0007669"/>
    <property type="project" value="TreeGrafter"/>
</dbReference>
<dbReference type="GO" id="GO:0005634">
    <property type="term" value="C:nucleus"/>
    <property type="evidence" value="ECO:0007669"/>
    <property type="project" value="TreeGrafter"/>
</dbReference>
<evidence type="ECO:0000256" key="3">
    <source>
        <dbReference type="ARBA" id="ARBA00011245"/>
    </source>
</evidence>
<organism evidence="8 9">
    <name type="scientific">Niveomyces insectorum RCEF 264</name>
    <dbReference type="NCBI Taxonomy" id="1081102"/>
    <lineage>
        <taxon>Eukaryota</taxon>
        <taxon>Fungi</taxon>
        <taxon>Dikarya</taxon>
        <taxon>Ascomycota</taxon>
        <taxon>Pezizomycotina</taxon>
        <taxon>Sordariomycetes</taxon>
        <taxon>Hypocreomycetidae</taxon>
        <taxon>Hypocreales</taxon>
        <taxon>Cordycipitaceae</taxon>
        <taxon>Niveomyces</taxon>
    </lineage>
</organism>
<comment type="cofactor">
    <cofactor evidence="1">
        <name>[4Fe-4S] cluster</name>
        <dbReference type="ChEBI" id="CHEBI:49883"/>
    </cofactor>
</comment>
<feature type="region of interest" description="Disordered" evidence="7">
    <location>
        <begin position="42"/>
        <end position="70"/>
    </location>
</feature>
<keyword evidence="9" id="KW-1185">Reference proteome</keyword>
<feature type="region of interest" description="Disordered" evidence="7">
    <location>
        <begin position="502"/>
        <end position="544"/>
    </location>
</feature>
<evidence type="ECO:0000256" key="7">
    <source>
        <dbReference type="SAM" id="MobiDB-lite"/>
    </source>
</evidence>
<keyword evidence="4" id="KW-0408">Iron</keyword>
<comment type="subunit">
    <text evidence="3">Monomer.</text>
</comment>
<feature type="region of interest" description="Disordered" evidence="7">
    <location>
        <begin position="262"/>
        <end position="289"/>
    </location>
</feature>
<comment type="caution">
    <text evidence="8">The sequence shown here is derived from an EMBL/GenBank/DDBJ whole genome shotgun (WGS) entry which is preliminary data.</text>
</comment>
<dbReference type="PANTHER" id="PTHR14464:SF4">
    <property type="entry name" value="EXONUCLEASE V"/>
    <property type="match status" value="1"/>
</dbReference>
<feature type="compositionally biased region" description="Low complexity" evidence="7">
    <location>
        <begin position="310"/>
        <end position="319"/>
    </location>
</feature>
<evidence type="ECO:0000256" key="6">
    <source>
        <dbReference type="ARBA" id="ARBA00022839"/>
    </source>
</evidence>
<proteinExistence type="inferred from homology"/>
<dbReference type="InterPro" id="IPR019190">
    <property type="entry name" value="EXOV"/>
</dbReference>
<feature type="compositionally biased region" description="Polar residues" evidence="7">
    <location>
        <begin position="354"/>
        <end position="368"/>
    </location>
</feature>
<dbReference type="GO" id="GO:0005739">
    <property type="term" value="C:mitochondrion"/>
    <property type="evidence" value="ECO:0007669"/>
    <property type="project" value="TreeGrafter"/>
</dbReference>
<feature type="compositionally biased region" description="Acidic residues" evidence="7">
    <location>
        <begin position="516"/>
        <end position="541"/>
    </location>
</feature>
<evidence type="ECO:0000256" key="2">
    <source>
        <dbReference type="ARBA" id="ARBA00009797"/>
    </source>
</evidence>
<evidence type="ECO:0000313" key="8">
    <source>
        <dbReference type="EMBL" id="OAA66520.1"/>
    </source>
</evidence>
<gene>
    <name evidence="8" type="ORF">SPI_01096</name>
</gene>
<comment type="similarity">
    <text evidence="2">Belongs to the EXO5 family.</text>
</comment>